<keyword evidence="2" id="KW-0378">Hydrolase</keyword>
<proteinExistence type="predicted"/>
<comment type="caution">
    <text evidence="6">The sequence shown here is derived from an EMBL/GenBank/DDBJ whole genome shotgun (WGS) entry which is preliminary data.</text>
</comment>
<feature type="domain" description="DNA2/NAM7 helicase-like C-terminal" evidence="5">
    <location>
        <begin position="17"/>
        <end position="215"/>
    </location>
</feature>
<name>A0A3D3R2W4_9PLAN</name>
<keyword evidence="4" id="KW-0067">ATP-binding</keyword>
<evidence type="ECO:0000313" key="6">
    <source>
        <dbReference type="EMBL" id="HCO22548.1"/>
    </source>
</evidence>
<dbReference type="InterPro" id="IPR050534">
    <property type="entry name" value="Coronavir_polyprotein_1ab"/>
</dbReference>
<dbReference type="AlphaFoldDB" id="A0A3D3R2W4"/>
<keyword evidence="1" id="KW-0547">Nucleotide-binding</keyword>
<dbReference type="SUPFAM" id="SSF52540">
    <property type="entry name" value="P-loop containing nucleoside triphosphate hydrolases"/>
    <property type="match status" value="1"/>
</dbReference>
<dbReference type="Proteomes" id="UP000263642">
    <property type="component" value="Unassembled WGS sequence"/>
</dbReference>
<dbReference type="CDD" id="cd18808">
    <property type="entry name" value="SF1_C_Upf1"/>
    <property type="match status" value="1"/>
</dbReference>
<sequence>MQLGQPTQGVHPGESGQSLLEYLLRDHAVVPDQLGIFLDQTWRMHPGVCEFISQMVYEGNLKSHPGTAHRIIKNPGQAGHLGDRQAGILFSPVEHAGNTQASDEEVERIVELTRELLKCQHTGEDQEPLGHLQIQDILYVAPYNMQVRKLRDRLPEGARVGSVDKFQGQEAPVVIISMCCSAGEYGSRGLEFVLNKNRLNVAVSRAKSLAIIVGDPAIAHTSVNSPREIECVNLFCRLLDESC</sequence>
<evidence type="ECO:0000259" key="5">
    <source>
        <dbReference type="Pfam" id="PF13087"/>
    </source>
</evidence>
<evidence type="ECO:0000313" key="7">
    <source>
        <dbReference type="Proteomes" id="UP000263642"/>
    </source>
</evidence>
<organism evidence="6 7">
    <name type="scientific">Gimesia maris</name>
    <dbReference type="NCBI Taxonomy" id="122"/>
    <lineage>
        <taxon>Bacteria</taxon>
        <taxon>Pseudomonadati</taxon>
        <taxon>Planctomycetota</taxon>
        <taxon>Planctomycetia</taxon>
        <taxon>Planctomycetales</taxon>
        <taxon>Planctomycetaceae</taxon>
        <taxon>Gimesia</taxon>
    </lineage>
</organism>
<gene>
    <name evidence="6" type="ORF">DIT97_05595</name>
</gene>
<dbReference type="PANTHER" id="PTHR43788:SF8">
    <property type="entry name" value="DNA-BINDING PROTEIN SMUBP-2"/>
    <property type="match status" value="1"/>
</dbReference>
<evidence type="ECO:0000256" key="2">
    <source>
        <dbReference type="ARBA" id="ARBA00022801"/>
    </source>
</evidence>
<dbReference type="EMBL" id="DQAY01000036">
    <property type="protein sequence ID" value="HCO22548.1"/>
    <property type="molecule type" value="Genomic_DNA"/>
</dbReference>
<dbReference type="GO" id="GO:0016787">
    <property type="term" value="F:hydrolase activity"/>
    <property type="evidence" value="ECO:0007669"/>
    <property type="project" value="UniProtKB-KW"/>
</dbReference>
<dbReference type="InterPro" id="IPR041679">
    <property type="entry name" value="DNA2/NAM7-like_C"/>
</dbReference>
<evidence type="ECO:0000256" key="1">
    <source>
        <dbReference type="ARBA" id="ARBA00022741"/>
    </source>
</evidence>
<dbReference type="InterPro" id="IPR027417">
    <property type="entry name" value="P-loop_NTPase"/>
</dbReference>
<keyword evidence="3" id="KW-0347">Helicase</keyword>
<protein>
    <recommendedName>
        <fullName evidence="5">DNA2/NAM7 helicase-like C-terminal domain-containing protein</fullName>
    </recommendedName>
</protein>
<accession>A0A3D3R2W4</accession>
<dbReference type="Gene3D" id="3.40.50.300">
    <property type="entry name" value="P-loop containing nucleotide triphosphate hydrolases"/>
    <property type="match status" value="1"/>
</dbReference>
<dbReference type="InterPro" id="IPR047187">
    <property type="entry name" value="SF1_C_Upf1"/>
</dbReference>
<dbReference type="GO" id="GO:0043139">
    <property type="term" value="F:5'-3' DNA helicase activity"/>
    <property type="evidence" value="ECO:0007669"/>
    <property type="project" value="TreeGrafter"/>
</dbReference>
<dbReference type="Pfam" id="PF13087">
    <property type="entry name" value="AAA_12"/>
    <property type="match status" value="1"/>
</dbReference>
<reference evidence="6 7" key="1">
    <citation type="journal article" date="2018" name="Nat. Biotechnol.">
        <title>A standardized bacterial taxonomy based on genome phylogeny substantially revises the tree of life.</title>
        <authorList>
            <person name="Parks D.H."/>
            <person name="Chuvochina M."/>
            <person name="Waite D.W."/>
            <person name="Rinke C."/>
            <person name="Skarshewski A."/>
            <person name="Chaumeil P.A."/>
            <person name="Hugenholtz P."/>
        </authorList>
    </citation>
    <scope>NUCLEOTIDE SEQUENCE [LARGE SCALE GENOMIC DNA]</scope>
    <source>
        <strain evidence="6">UBA9375</strain>
    </source>
</reference>
<dbReference type="PANTHER" id="PTHR43788">
    <property type="entry name" value="DNA2/NAM7 HELICASE FAMILY MEMBER"/>
    <property type="match status" value="1"/>
</dbReference>
<dbReference type="GO" id="GO:0005524">
    <property type="term" value="F:ATP binding"/>
    <property type="evidence" value="ECO:0007669"/>
    <property type="project" value="UniProtKB-KW"/>
</dbReference>
<evidence type="ECO:0000256" key="4">
    <source>
        <dbReference type="ARBA" id="ARBA00022840"/>
    </source>
</evidence>
<evidence type="ECO:0000256" key="3">
    <source>
        <dbReference type="ARBA" id="ARBA00022806"/>
    </source>
</evidence>